<reference evidence="3" key="1">
    <citation type="journal article" date="2023" name="Mol. Phylogenet. Evol.">
        <title>Genome-scale phylogeny and comparative genomics of the fungal order Sordariales.</title>
        <authorList>
            <person name="Hensen N."/>
            <person name="Bonometti L."/>
            <person name="Westerberg I."/>
            <person name="Brannstrom I.O."/>
            <person name="Guillou S."/>
            <person name="Cros-Aarteil S."/>
            <person name="Calhoun S."/>
            <person name="Haridas S."/>
            <person name="Kuo A."/>
            <person name="Mondo S."/>
            <person name="Pangilinan J."/>
            <person name="Riley R."/>
            <person name="LaButti K."/>
            <person name="Andreopoulos B."/>
            <person name="Lipzen A."/>
            <person name="Chen C."/>
            <person name="Yan M."/>
            <person name="Daum C."/>
            <person name="Ng V."/>
            <person name="Clum A."/>
            <person name="Steindorff A."/>
            <person name="Ohm R.A."/>
            <person name="Martin F."/>
            <person name="Silar P."/>
            <person name="Natvig D.O."/>
            <person name="Lalanne C."/>
            <person name="Gautier V."/>
            <person name="Ament-Velasquez S.L."/>
            <person name="Kruys A."/>
            <person name="Hutchinson M.I."/>
            <person name="Powell A.J."/>
            <person name="Barry K."/>
            <person name="Miller A.N."/>
            <person name="Grigoriev I.V."/>
            <person name="Debuchy R."/>
            <person name="Gladieux P."/>
            <person name="Hiltunen Thoren M."/>
            <person name="Johannesson H."/>
        </authorList>
    </citation>
    <scope>NUCLEOTIDE SEQUENCE</scope>
    <source>
        <strain evidence="3">CBS 990.96</strain>
    </source>
</reference>
<dbReference type="CDD" id="cd12087">
    <property type="entry name" value="TM_EGFR-like"/>
    <property type="match status" value="1"/>
</dbReference>
<gene>
    <name evidence="3" type="ORF">QBC38DRAFT_183623</name>
</gene>
<proteinExistence type="predicted"/>
<feature type="compositionally biased region" description="Polar residues" evidence="1">
    <location>
        <begin position="122"/>
        <end position="134"/>
    </location>
</feature>
<evidence type="ECO:0000313" key="3">
    <source>
        <dbReference type="EMBL" id="KAK4227778.1"/>
    </source>
</evidence>
<dbReference type="Proteomes" id="UP001301958">
    <property type="component" value="Unassembled WGS sequence"/>
</dbReference>
<protein>
    <submittedName>
        <fullName evidence="3">Uncharacterized protein</fullName>
    </submittedName>
</protein>
<accession>A0AAN7GZK2</accession>
<feature type="compositionally biased region" description="Low complexity" evidence="1">
    <location>
        <begin position="37"/>
        <end position="56"/>
    </location>
</feature>
<comment type="caution">
    <text evidence="3">The sequence shown here is derived from an EMBL/GenBank/DDBJ whole genome shotgun (WGS) entry which is preliminary data.</text>
</comment>
<dbReference type="EMBL" id="MU865327">
    <property type="protein sequence ID" value="KAK4227778.1"/>
    <property type="molecule type" value="Genomic_DNA"/>
</dbReference>
<sequence>MTVVGNFASPTQSVMVYNCAKEWLATTIYREMPAETATSSSGGLASSTESSLMTSSPEQLSTTTPPPKLITSEADDAPESKPSKKPNAGLIAGIVIGVFFALVMVGLLGFWFGRKNGIRSRASPSTSEEGSNPIQLLGGASSRSLPTTHIRTPTGLTAVSGIGSIPGVPNDPWYGYTFPAPPKSPGSGGYPESPYDKFVGRQQHVQVNEMEGDSVSIRTAGEKLVAGKMAGSGSFFEHGLGMGLGMGAGPTIPGGVYRDSSKARKSLRAGHAELEGEGLGAVPVRKKSMI</sequence>
<dbReference type="AlphaFoldDB" id="A0AAN7GZK2"/>
<organism evidence="3 4">
    <name type="scientific">Podospora fimiseda</name>
    <dbReference type="NCBI Taxonomy" id="252190"/>
    <lineage>
        <taxon>Eukaryota</taxon>
        <taxon>Fungi</taxon>
        <taxon>Dikarya</taxon>
        <taxon>Ascomycota</taxon>
        <taxon>Pezizomycotina</taxon>
        <taxon>Sordariomycetes</taxon>
        <taxon>Sordariomycetidae</taxon>
        <taxon>Sordariales</taxon>
        <taxon>Podosporaceae</taxon>
        <taxon>Podospora</taxon>
    </lineage>
</organism>
<reference evidence="3" key="2">
    <citation type="submission" date="2023-05" db="EMBL/GenBank/DDBJ databases">
        <authorList>
            <consortium name="Lawrence Berkeley National Laboratory"/>
            <person name="Steindorff A."/>
            <person name="Hensen N."/>
            <person name="Bonometti L."/>
            <person name="Westerberg I."/>
            <person name="Brannstrom I.O."/>
            <person name="Guillou S."/>
            <person name="Cros-Aarteil S."/>
            <person name="Calhoun S."/>
            <person name="Haridas S."/>
            <person name="Kuo A."/>
            <person name="Mondo S."/>
            <person name="Pangilinan J."/>
            <person name="Riley R."/>
            <person name="Labutti K."/>
            <person name="Andreopoulos B."/>
            <person name="Lipzen A."/>
            <person name="Chen C."/>
            <person name="Yanf M."/>
            <person name="Daum C."/>
            <person name="Ng V."/>
            <person name="Clum A."/>
            <person name="Ohm R."/>
            <person name="Martin F."/>
            <person name="Silar P."/>
            <person name="Natvig D."/>
            <person name="Lalanne C."/>
            <person name="Gautier V."/>
            <person name="Ament-Velasquez S.L."/>
            <person name="Kruys A."/>
            <person name="Hutchinson M.I."/>
            <person name="Powell A.J."/>
            <person name="Barry K."/>
            <person name="Miller A.N."/>
            <person name="Grigoriev I.V."/>
            <person name="Debuchy R."/>
            <person name="Gladieux P."/>
            <person name="Thoren M.H."/>
            <person name="Johannesson H."/>
        </authorList>
    </citation>
    <scope>NUCLEOTIDE SEQUENCE</scope>
    <source>
        <strain evidence="3">CBS 990.96</strain>
    </source>
</reference>
<feature type="transmembrane region" description="Helical" evidence="2">
    <location>
        <begin position="88"/>
        <end position="112"/>
    </location>
</feature>
<evidence type="ECO:0000313" key="4">
    <source>
        <dbReference type="Proteomes" id="UP001301958"/>
    </source>
</evidence>
<keyword evidence="2" id="KW-0812">Transmembrane</keyword>
<name>A0AAN7GZK2_9PEZI</name>
<keyword evidence="4" id="KW-1185">Reference proteome</keyword>
<evidence type="ECO:0000256" key="2">
    <source>
        <dbReference type="SAM" id="Phobius"/>
    </source>
</evidence>
<feature type="region of interest" description="Disordered" evidence="1">
    <location>
        <begin position="119"/>
        <end position="146"/>
    </location>
</feature>
<keyword evidence="2" id="KW-0472">Membrane</keyword>
<feature type="region of interest" description="Disordered" evidence="1">
    <location>
        <begin position="37"/>
        <end position="86"/>
    </location>
</feature>
<keyword evidence="2" id="KW-1133">Transmembrane helix</keyword>
<evidence type="ECO:0000256" key="1">
    <source>
        <dbReference type="SAM" id="MobiDB-lite"/>
    </source>
</evidence>